<dbReference type="GO" id="GO:1990000">
    <property type="term" value="P:amyloid fibril formation"/>
    <property type="evidence" value="ECO:0007669"/>
    <property type="project" value="EnsemblFungi"/>
</dbReference>
<dbReference type="HOGENOM" id="CLU_039862_0_0_1"/>
<evidence type="ECO:0008006" key="11">
    <source>
        <dbReference type="Google" id="ProtNLM"/>
    </source>
</evidence>
<dbReference type="OMA" id="QTEMSIA"/>
<keyword evidence="3" id="KW-0509">mRNA transport</keyword>
<proteinExistence type="predicted"/>
<name>J7S8Y2_HUIN7</name>
<reference evidence="10" key="2">
    <citation type="submission" date="2012-08" db="EMBL/GenBank/DDBJ databases">
        <title>Genome sequence of Kazachstania naganishii.</title>
        <authorList>
            <person name="Gordon J.L."/>
            <person name="Armisen D."/>
            <person name="Proux-Wera E."/>
            <person name="OhEigeartaigh S.S."/>
            <person name="Byrne K.P."/>
            <person name="Wolfe K.H."/>
        </authorList>
    </citation>
    <scope>NUCLEOTIDE SEQUENCE [LARGE SCALE GENOMIC DNA]</scope>
    <source>
        <strain evidence="10">ATCC MYA-139 / BCRC 22969 / CBS 8797 / CCRC 22969 / KCTC 17520 / NBRC 10181 / NCYC 3082</strain>
    </source>
</reference>
<feature type="region of interest" description="Disordered" evidence="8">
    <location>
        <begin position="57"/>
        <end position="85"/>
    </location>
</feature>
<dbReference type="OrthoDB" id="2538017at2759"/>
<keyword evidence="10" id="KW-1185">Reference proteome</keyword>
<evidence type="ECO:0000256" key="1">
    <source>
        <dbReference type="ARBA" id="ARBA00004567"/>
    </source>
</evidence>
<feature type="region of interest" description="Disordered" evidence="8">
    <location>
        <begin position="1"/>
        <end position="20"/>
    </location>
</feature>
<organism evidence="9 10">
    <name type="scientific">Huiozyma naganishii (strain ATCC MYA-139 / BCRC 22969 / CBS 8797 / KCTC 17520 / NBRC 10181 / NCYC 3082 / Yp74L-3)</name>
    <name type="common">Yeast</name>
    <name type="synonym">Kazachstania naganishii</name>
    <dbReference type="NCBI Taxonomy" id="1071383"/>
    <lineage>
        <taxon>Eukaryota</taxon>
        <taxon>Fungi</taxon>
        <taxon>Dikarya</taxon>
        <taxon>Ascomycota</taxon>
        <taxon>Saccharomycotina</taxon>
        <taxon>Saccharomycetes</taxon>
        <taxon>Saccharomycetales</taxon>
        <taxon>Saccharomycetaceae</taxon>
        <taxon>Huiozyma</taxon>
    </lineage>
</organism>
<dbReference type="Proteomes" id="UP000006310">
    <property type="component" value="Chromosome 7"/>
</dbReference>
<dbReference type="KEGG" id="kng:KNAG_0G01180"/>
<evidence type="ECO:0000256" key="4">
    <source>
        <dbReference type="ARBA" id="ARBA00022927"/>
    </source>
</evidence>
<gene>
    <name evidence="9" type="primary">KNAG0G01180</name>
    <name evidence="9" type="ordered locus">KNAG_0G01180</name>
</gene>
<dbReference type="GeneID" id="34526900"/>
<dbReference type="STRING" id="1071383.J7S8Y2"/>
<keyword evidence="6" id="KW-0906">Nuclear pore complex</keyword>
<dbReference type="GO" id="GO:0000055">
    <property type="term" value="P:ribosomal large subunit export from nucleus"/>
    <property type="evidence" value="ECO:0007669"/>
    <property type="project" value="EnsemblFungi"/>
</dbReference>
<evidence type="ECO:0000256" key="5">
    <source>
        <dbReference type="ARBA" id="ARBA00023010"/>
    </source>
</evidence>
<comment type="subcellular location">
    <subcellularLocation>
        <location evidence="1">Nucleus</location>
        <location evidence="1">Nuclear pore complex</location>
    </subcellularLocation>
</comment>
<dbReference type="InterPro" id="IPR024882">
    <property type="entry name" value="NUP58/p45/49"/>
</dbReference>
<dbReference type="GO" id="GO:0008139">
    <property type="term" value="F:nuclear localization sequence binding"/>
    <property type="evidence" value="ECO:0007669"/>
    <property type="project" value="InterPro"/>
</dbReference>
<dbReference type="PANTHER" id="PTHR13437">
    <property type="entry name" value="NUCLEOPORIN P58/P45 NUCLEOPORIN-LIKE PROTEIN 1"/>
    <property type="match status" value="1"/>
</dbReference>
<dbReference type="EMBL" id="HE978320">
    <property type="protein sequence ID" value="CCK71176.1"/>
    <property type="molecule type" value="Genomic_DNA"/>
</dbReference>
<dbReference type="PANTHER" id="PTHR13437:SF2">
    <property type="entry name" value="NUCLEOPORIN P58_P45"/>
    <property type="match status" value="1"/>
</dbReference>
<keyword evidence="5" id="KW-0811">Translocation</keyword>
<accession>J7S8Y2</accession>
<evidence type="ECO:0000256" key="7">
    <source>
        <dbReference type="ARBA" id="ARBA00023242"/>
    </source>
</evidence>
<sequence>MFNFGKPASSSVGGAGTGVGTGSAPSSGFSFGNTATKPAATGGLFGGAGAGTTGGLFGSKPAAGGPTSSLFGNTQSNPQTNNNTQSLYSGLQQLNVPQQQQSSFSQISQLPVTPMTRIIDLPPQLRQEVEQLDQYIQKQVQISQHLRADTQEHLELIASIPRDISYLMKNQSMTNQSLSNDLKKISAIKQLTDENTASSQNFSLILQQLLTPGSKISAMELDKFFQAKIQMFKSKLDDFATVLADIESAMNGINSDVFGSGTTSSTAGKITTTNTAGAITGPATTVTPTGKRDQDRTNDVFVLKTGLNAIVSTVIEEFSLFMDTAQRIAELHQKIKQLSV</sequence>
<feature type="compositionally biased region" description="Low complexity" evidence="8">
    <location>
        <begin position="73"/>
        <end position="85"/>
    </location>
</feature>
<evidence type="ECO:0000256" key="8">
    <source>
        <dbReference type="SAM" id="MobiDB-lite"/>
    </source>
</evidence>
<dbReference type="AlphaFoldDB" id="J7S8Y2"/>
<dbReference type="RefSeq" id="XP_022465422.1">
    <property type="nucleotide sequence ID" value="XM_022608980.1"/>
</dbReference>
<dbReference type="eggNOG" id="KOG0845">
    <property type="taxonomic scope" value="Eukaryota"/>
</dbReference>
<keyword evidence="4" id="KW-0653">Protein transport</keyword>
<evidence type="ECO:0000256" key="3">
    <source>
        <dbReference type="ARBA" id="ARBA00022816"/>
    </source>
</evidence>
<keyword evidence="2" id="KW-0813">Transport</keyword>
<keyword evidence="7" id="KW-0539">Nucleus</keyword>
<evidence type="ECO:0000256" key="6">
    <source>
        <dbReference type="ARBA" id="ARBA00023132"/>
    </source>
</evidence>
<protein>
    <recommendedName>
        <fullName evidence="11">Nucleoporin Nup54 alpha-helical domain-containing protein</fullName>
    </recommendedName>
</protein>
<evidence type="ECO:0000313" key="10">
    <source>
        <dbReference type="Proteomes" id="UP000006310"/>
    </source>
</evidence>
<dbReference type="GO" id="GO:0016973">
    <property type="term" value="P:poly(A)+ mRNA export from nucleus"/>
    <property type="evidence" value="ECO:0007669"/>
    <property type="project" value="EnsemblFungi"/>
</dbReference>
<evidence type="ECO:0000313" key="9">
    <source>
        <dbReference type="EMBL" id="CCK71176.1"/>
    </source>
</evidence>
<dbReference type="GO" id="GO:0006409">
    <property type="term" value="P:tRNA export from nucleus"/>
    <property type="evidence" value="ECO:0007669"/>
    <property type="project" value="EnsemblFungi"/>
</dbReference>
<dbReference type="GO" id="GO:0044613">
    <property type="term" value="C:nuclear pore central transport channel"/>
    <property type="evidence" value="ECO:0007669"/>
    <property type="project" value="EnsemblFungi"/>
</dbReference>
<dbReference type="GO" id="GO:0140693">
    <property type="term" value="F:molecular condensate scaffold activity"/>
    <property type="evidence" value="ECO:0007669"/>
    <property type="project" value="EnsemblFungi"/>
</dbReference>
<reference evidence="9 10" key="1">
    <citation type="journal article" date="2011" name="Proc. Natl. Acad. Sci. U.S.A.">
        <title>Evolutionary erosion of yeast sex chromosomes by mating-type switching accidents.</title>
        <authorList>
            <person name="Gordon J.L."/>
            <person name="Armisen D."/>
            <person name="Proux-Wera E."/>
            <person name="Oheigeartaigh S.S."/>
            <person name="Byrne K.P."/>
            <person name="Wolfe K.H."/>
        </authorList>
    </citation>
    <scope>NUCLEOTIDE SEQUENCE [LARGE SCALE GENOMIC DNA]</scope>
    <source>
        <strain evidence="10">ATCC MYA-139 / BCRC 22969 / CBS 8797 / CCRC 22969 / KCTC 17520 / NBRC 10181 / NCYC 3082</strain>
    </source>
</reference>
<dbReference type="GO" id="GO:0042802">
    <property type="term" value="F:identical protein binding"/>
    <property type="evidence" value="ECO:0007669"/>
    <property type="project" value="EnsemblFungi"/>
</dbReference>
<dbReference type="GO" id="GO:0017056">
    <property type="term" value="F:structural constituent of nuclear pore"/>
    <property type="evidence" value="ECO:0007669"/>
    <property type="project" value="EnsemblFungi"/>
</dbReference>
<evidence type="ECO:0000256" key="2">
    <source>
        <dbReference type="ARBA" id="ARBA00022448"/>
    </source>
</evidence>
<dbReference type="GO" id="GO:0006606">
    <property type="term" value="P:protein import into nucleus"/>
    <property type="evidence" value="ECO:0007669"/>
    <property type="project" value="EnsemblFungi"/>
</dbReference>